<proteinExistence type="predicted"/>
<dbReference type="AlphaFoldDB" id="A0A1I7YRI1"/>
<keyword evidence="1" id="KW-1185">Reference proteome</keyword>
<accession>A0A1I7YRI1</accession>
<dbReference type="Proteomes" id="UP000095287">
    <property type="component" value="Unplaced"/>
</dbReference>
<sequence>MQVRSQKARIPIRMPEPGSRAPAAKALTALGLQLLGADGGDDDVQEKIVDSKIDSTVFWTEVYGNCDIRQKRSGMLKSKDLQQQYQVWTKRFSENQCLCPKIHDLRQSVEVTEGAYERPFVDYTIFWITHA</sequence>
<organism evidence="1 2">
    <name type="scientific">Steinernema glaseri</name>
    <dbReference type="NCBI Taxonomy" id="37863"/>
    <lineage>
        <taxon>Eukaryota</taxon>
        <taxon>Metazoa</taxon>
        <taxon>Ecdysozoa</taxon>
        <taxon>Nematoda</taxon>
        <taxon>Chromadorea</taxon>
        <taxon>Rhabditida</taxon>
        <taxon>Tylenchina</taxon>
        <taxon>Panagrolaimomorpha</taxon>
        <taxon>Strongyloidoidea</taxon>
        <taxon>Steinernematidae</taxon>
        <taxon>Steinernema</taxon>
    </lineage>
</organism>
<reference evidence="2" key="1">
    <citation type="submission" date="2016-11" db="UniProtKB">
        <authorList>
            <consortium name="WormBaseParasite"/>
        </authorList>
    </citation>
    <scope>IDENTIFICATION</scope>
</reference>
<name>A0A1I7YRI1_9BILA</name>
<evidence type="ECO:0000313" key="1">
    <source>
        <dbReference type="Proteomes" id="UP000095287"/>
    </source>
</evidence>
<evidence type="ECO:0000313" key="2">
    <source>
        <dbReference type="WBParaSite" id="L893_g1909.t1"/>
    </source>
</evidence>
<protein>
    <submittedName>
        <fullName evidence="2">Uncharacterized protein</fullName>
    </submittedName>
</protein>
<dbReference type="WBParaSite" id="L893_g1909.t1">
    <property type="protein sequence ID" value="L893_g1909.t1"/>
    <property type="gene ID" value="L893_g1909"/>
</dbReference>